<evidence type="ECO:0000256" key="5">
    <source>
        <dbReference type="ARBA" id="ARBA00022737"/>
    </source>
</evidence>
<dbReference type="Proteomes" id="UP000001074">
    <property type="component" value="Unassembled WGS sequence"/>
</dbReference>
<reference evidence="15" key="3">
    <citation type="submission" date="2025-09" db="UniProtKB">
        <authorList>
            <consortium name="Ensembl"/>
        </authorList>
    </citation>
    <scope>IDENTIFICATION</scope>
</reference>
<evidence type="ECO:0000256" key="4">
    <source>
        <dbReference type="ARBA" id="ARBA00022729"/>
    </source>
</evidence>
<dbReference type="InterPro" id="IPR036179">
    <property type="entry name" value="Ig-like_dom_sf"/>
</dbReference>
<feature type="domain" description="Ig-like" evidence="14">
    <location>
        <begin position="321"/>
        <end position="393"/>
    </location>
</feature>
<evidence type="ECO:0000256" key="13">
    <source>
        <dbReference type="SAM" id="SignalP"/>
    </source>
</evidence>
<dbReference type="AlphaFoldDB" id="G1PD20"/>
<dbReference type="CDD" id="cd16843">
    <property type="entry name" value="IgC2_D1_D2_LILR_KIR_like"/>
    <property type="match status" value="1"/>
</dbReference>
<dbReference type="Pfam" id="PF00047">
    <property type="entry name" value="ig"/>
    <property type="match status" value="1"/>
</dbReference>
<dbReference type="EMBL" id="AAPE02051949">
    <property type="status" value="NOT_ANNOTATED_CDS"/>
    <property type="molecule type" value="Genomic_DNA"/>
</dbReference>
<dbReference type="FunCoup" id="G1PD20">
    <property type="interactions" value="266"/>
</dbReference>
<sequence length="829" mass="90338">MTSILSALLCLGLSLDQRTRVQAGTHPKPTIWAEPGPVIFWESPVTIWCQGTPRAEEYRLYKVGSTASLDQQKPLDSGDRAKFSITQMTMLDAGRYGCYYRSPSGQSEHSDTLELVVTVGCYSKPSLSALPSPVVTSGGNVTLQCGSGQGFHRFILTKEGDHRLSWTQDSEPQISGQFQALFTVGPVTPTQRWRFRCYGCYRNRPYVWSLPSDALELLVPGTFPKPTLWAEPGSLINWGSSVTIWCQGTPEAEEYRLYKEGSTAWWYQQKTLDPGDRAKFSIRHMTDPDAGRYRCYYRSPSGRSESSNPLELVVTGSFSKPSLSAMPSPVVTAGGNVTLQCGAGEGFYRFILTKEGDHRFSWALDSQPQTSGQNQALFPVGPVTPTQKWRFRCYGCYRNRPNVCSLPSDALELLVPGESGKPSLLSQQGPIVASGQSLTLQCHSDVGYDRFALHKEGRRDLPESLVLRPQAGLSQAHFPLGTVSSSHGGRYRCYGGYNLSSEWSAPSDPLDILVAGEEPVGPFLSVRPGPGVASGENVTLLCQSQSWMNTFLLSKEGATDPPLGLRSKPGAQQFQAEFSISPVTSAHGGTYRCYSSLSTSSFLLSLPSEPLELLVSEPSGGPSPPPTGPTSTAVLVPNWKVNILIGVLVALVLLLSVLLLLLRNRCQSKDRTSPLRGAHVQPPAGTTHPKGKDRGPKNSSSPSVDAHEEALYASVKDPQPGENVELDPQNRQDEGPQGVTYTQVNRSRPRLRQRMATSLSPLLGGLLDIRGRQAEEDRQMDSQDAAGDIPECVTYAQLNLLALNEKTTAARFSPSDEPPDEHIVYASLS</sequence>
<dbReference type="InterPro" id="IPR007110">
    <property type="entry name" value="Ig-like_dom"/>
</dbReference>
<dbReference type="EMBL" id="AAPE02051950">
    <property type="status" value="NOT_ANNOTATED_CDS"/>
    <property type="molecule type" value="Genomic_DNA"/>
</dbReference>
<dbReference type="eggNOG" id="ENOG502RYEX">
    <property type="taxonomic scope" value="Eukaryota"/>
</dbReference>
<dbReference type="PROSITE" id="PS50835">
    <property type="entry name" value="IG_LIKE"/>
    <property type="match status" value="3"/>
</dbReference>
<dbReference type="PANTHER" id="PTHR11738">
    <property type="entry name" value="MHC CLASS I NK CELL RECEPTOR"/>
    <property type="match status" value="1"/>
</dbReference>
<feature type="chain" id="PRO_5003417702" description="Ig-like domain-containing protein" evidence="13">
    <location>
        <begin position="24"/>
        <end position="829"/>
    </location>
</feature>
<dbReference type="STRING" id="59463.ENSMLUP00000008339"/>
<dbReference type="GeneTree" id="ENSGT01100000263478"/>
<evidence type="ECO:0000256" key="3">
    <source>
        <dbReference type="ARBA" id="ARBA00022692"/>
    </source>
</evidence>
<keyword evidence="3 12" id="KW-0812">Transmembrane</keyword>
<dbReference type="InterPro" id="IPR013783">
    <property type="entry name" value="Ig-like_fold"/>
</dbReference>
<feature type="signal peptide" evidence="13">
    <location>
        <begin position="1"/>
        <end position="23"/>
    </location>
</feature>
<dbReference type="Gene3D" id="2.60.40.10">
    <property type="entry name" value="Immunoglobulins"/>
    <property type="match status" value="6"/>
</dbReference>
<dbReference type="InterPro" id="IPR013151">
    <property type="entry name" value="Immunoglobulin_dom"/>
</dbReference>
<proteinExistence type="predicted"/>
<evidence type="ECO:0000259" key="14">
    <source>
        <dbReference type="PROSITE" id="PS50835"/>
    </source>
</evidence>
<evidence type="ECO:0000256" key="1">
    <source>
        <dbReference type="ARBA" id="ARBA00004162"/>
    </source>
</evidence>
<evidence type="ECO:0000256" key="6">
    <source>
        <dbReference type="ARBA" id="ARBA00022989"/>
    </source>
</evidence>
<keyword evidence="5" id="KW-0677">Repeat</keyword>
<organism evidence="15 16">
    <name type="scientific">Myotis lucifugus</name>
    <name type="common">Little brown bat</name>
    <dbReference type="NCBI Taxonomy" id="59463"/>
    <lineage>
        <taxon>Eukaryota</taxon>
        <taxon>Metazoa</taxon>
        <taxon>Chordata</taxon>
        <taxon>Craniata</taxon>
        <taxon>Vertebrata</taxon>
        <taxon>Euteleostomi</taxon>
        <taxon>Mammalia</taxon>
        <taxon>Eutheria</taxon>
        <taxon>Laurasiatheria</taxon>
        <taxon>Chiroptera</taxon>
        <taxon>Yangochiroptera</taxon>
        <taxon>Vespertilionidae</taxon>
        <taxon>Myotis</taxon>
    </lineage>
</organism>
<dbReference type="Ensembl" id="ENSMLUT00000009151.2">
    <property type="protein sequence ID" value="ENSMLUP00000008339.2"/>
    <property type="gene ID" value="ENSMLUG00000025304.1"/>
</dbReference>
<dbReference type="PANTHER" id="PTHR11738:SF179">
    <property type="entry name" value="LEUKOCYTE IMMUNOGLOBULIN-LIKE RECEPTOR SUBFAMILY A MEMBER 5"/>
    <property type="match status" value="1"/>
</dbReference>
<feature type="region of interest" description="Disordered" evidence="11">
    <location>
        <begin position="670"/>
        <end position="741"/>
    </location>
</feature>
<name>G1PD20_MYOLU</name>
<evidence type="ECO:0000313" key="16">
    <source>
        <dbReference type="Proteomes" id="UP000001074"/>
    </source>
</evidence>
<feature type="domain" description="Ig-like" evidence="14">
    <location>
        <begin position="224"/>
        <end position="311"/>
    </location>
</feature>
<dbReference type="Pfam" id="PF13895">
    <property type="entry name" value="Ig_2"/>
    <property type="match status" value="2"/>
</dbReference>
<evidence type="ECO:0000256" key="7">
    <source>
        <dbReference type="ARBA" id="ARBA00023136"/>
    </source>
</evidence>
<dbReference type="InterPro" id="IPR003599">
    <property type="entry name" value="Ig_sub"/>
</dbReference>
<reference evidence="15" key="2">
    <citation type="submission" date="2025-08" db="UniProtKB">
        <authorList>
            <consortium name="Ensembl"/>
        </authorList>
    </citation>
    <scope>IDENTIFICATION</scope>
</reference>
<feature type="domain" description="Ig-like" evidence="14">
    <location>
        <begin position="125"/>
        <end position="197"/>
    </location>
</feature>
<dbReference type="EMBL" id="AAPE02051951">
    <property type="status" value="NOT_ANNOTATED_CDS"/>
    <property type="molecule type" value="Genomic_DNA"/>
</dbReference>
<dbReference type="GO" id="GO:0019221">
    <property type="term" value="P:cytokine-mediated signaling pathway"/>
    <property type="evidence" value="ECO:0007669"/>
    <property type="project" value="TreeGrafter"/>
</dbReference>
<keyword evidence="7 12" id="KW-0472">Membrane</keyword>
<feature type="transmembrane region" description="Helical" evidence="12">
    <location>
        <begin position="641"/>
        <end position="662"/>
    </location>
</feature>
<keyword evidence="2" id="KW-1003">Cell membrane</keyword>
<reference evidence="15 16" key="1">
    <citation type="journal article" date="2011" name="Nature">
        <title>A high-resolution map of human evolutionary constraint using 29 mammals.</title>
        <authorList>
            <person name="Lindblad-Toh K."/>
            <person name="Garber M."/>
            <person name="Zuk O."/>
            <person name="Lin M.F."/>
            <person name="Parker B.J."/>
            <person name="Washietl S."/>
            <person name="Kheradpour P."/>
            <person name="Ernst J."/>
            <person name="Jordan G."/>
            <person name="Mauceli E."/>
            <person name="Ward L.D."/>
            <person name="Lowe C.B."/>
            <person name="Holloway A.K."/>
            <person name="Clamp M."/>
            <person name="Gnerre S."/>
            <person name="Alfoldi J."/>
            <person name="Beal K."/>
            <person name="Chang J."/>
            <person name="Clawson H."/>
            <person name="Cuff J."/>
            <person name="Di Palma F."/>
            <person name="Fitzgerald S."/>
            <person name="Flicek P."/>
            <person name="Guttman M."/>
            <person name="Hubisz M.J."/>
            <person name="Jaffe D.B."/>
            <person name="Jungreis I."/>
            <person name="Kent W.J."/>
            <person name="Kostka D."/>
            <person name="Lara M."/>
            <person name="Martins A.L."/>
            <person name="Massingham T."/>
            <person name="Moltke I."/>
            <person name="Raney B.J."/>
            <person name="Rasmussen M.D."/>
            <person name="Robinson J."/>
            <person name="Stark A."/>
            <person name="Vilella A.J."/>
            <person name="Wen J."/>
            <person name="Xie X."/>
            <person name="Zody M.C."/>
            <person name="Baldwin J."/>
            <person name="Bloom T."/>
            <person name="Chin C.W."/>
            <person name="Heiman D."/>
            <person name="Nicol R."/>
            <person name="Nusbaum C."/>
            <person name="Young S."/>
            <person name="Wilkinson J."/>
            <person name="Worley K.C."/>
            <person name="Kovar C.L."/>
            <person name="Muzny D.M."/>
            <person name="Gibbs R.A."/>
            <person name="Cree A."/>
            <person name="Dihn H.H."/>
            <person name="Fowler G."/>
            <person name="Jhangiani S."/>
            <person name="Joshi V."/>
            <person name="Lee S."/>
            <person name="Lewis L.R."/>
            <person name="Nazareth L.V."/>
            <person name="Okwuonu G."/>
            <person name="Santibanez J."/>
            <person name="Warren W.C."/>
            <person name="Mardis E.R."/>
            <person name="Weinstock G.M."/>
            <person name="Wilson R.K."/>
            <person name="Delehaunty K."/>
            <person name="Dooling D."/>
            <person name="Fronik C."/>
            <person name="Fulton L."/>
            <person name="Fulton B."/>
            <person name="Graves T."/>
            <person name="Minx P."/>
            <person name="Sodergren E."/>
            <person name="Birney E."/>
            <person name="Margulies E.H."/>
            <person name="Herrero J."/>
            <person name="Green E.D."/>
            <person name="Haussler D."/>
            <person name="Siepel A."/>
            <person name="Goldman N."/>
            <person name="Pollard K.S."/>
            <person name="Pedersen J.S."/>
            <person name="Lander E.S."/>
            <person name="Kellis M."/>
        </authorList>
    </citation>
    <scope>NUCLEOTIDE SEQUENCE [LARGE SCALE GENOMIC DNA]</scope>
</reference>
<dbReference type="SMART" id="SM00409">
    <property type="entry name" value="IG"/>
    <property type="match status" value="6"/>
</dbReference>
<dbReference type="GO" id="GO:0005886">
    <property type="term" value="C:plasma membrane"/>
    <property type="evidence" value="ECO:0007669"/>
    <property type="project" value="UniProtKB-SubCell"/>
</dbReference>
<dbReference type="InterPro" id="IPR050412">
    <property type="entry name" value="Ig-like_Receptors_ImmuneReg"/>
</dbReference>
<dbReference type="FunFam" id="2.60.40.10:FF:000049">
    <property type="entry name" value="Leukocyte immunoglobulin-like receptor subfamily B member 1"/>
    <property type="match status" value="6"/>
</dbReference>
<keyword evidence="9" id="KW-0325">Glycoprotein</keyword>
<keyword evidence="4 13" id="KW-0732">Signal</keyword>
<keyword evidence="16" id="KW-1185">Reference proteome</keyword>
<dbReference type="SUPFAM" id="SSF48726">
    <property type="entry name" value="Immunoglobulin"/>
    <property type="match status" value="6"/>
</dbReference>
<protein>
    <recommendedName>
        <fullName evidence="14">Ig-like domain-containing protein</fullName>
    </recommendedName>
</protein>
<evidence type="ECO:0000256" key="12">
    <source>
        <dbReference type="SAM" id="Phobius"/>
    </source>
</evidence>
<evidence type="ECO:0000256" key="10">
    <source>
        <dbReference type="ARBA" id="ARBA00023319"/>
    </source>
</evidence>
<dbReference type="InterPro" id="IPR003598">
    <property type="entry name" value="Ig_sub2"/>
</dbReference>
<dbReference type="GO" id="GO:0032396">
    <property type="term" value="F:inhibitory MHC class I receptor activity"/>
    <property type="evidence" value="ECO:0007669"/>
    <property type="project" value="TreeGrafter"/>
</dbReference>
<evidence type="ECO:0000256" key="11">
    <source>
        <dbReference type="SAM" id="MobiDB-lite"/>
    </source>
</evidence>
<keyword evidence="8" id="KW-1015">Disulfide bond</keyword>
<dbReference type="SMART" id="SM00408">
    <property type="entry name" value="IGc2"/>
    <property type="match status" value="4"/>
</dbReference>
<evidence type="ECO:0000256" key="9">
    <source>
        <dbReference type="ARBA" id="ARBA00023180"/>
    </source>
</evidence>
<evidence type="ECO:0000313" key="15">
    <source>
        <dbReference type="Ensembl" id="ENSMLUP00000008339.2"/>
    </source>
</evidence>
<dbReference type="GO" id="GO:0002764">
    <property type="term" value="P:immune response-regulating signaling pathway"/>
    <property type="evidence" value="ECO:0007669"/>
    <property type="project" value="TreeGrafter"/>
</dbReference>
<comment type="subcellular location">
    <subcellularLocation>
        <location evidence="1">Cell membrane</location>
        <topology evidence="1">Single-pass membrane protein</topology>
    </subcellularLocation>
</comment>
<keyword evidence="6 12" id="KW-1133">Transmembrane helix</keyword>
<evidence type="ECO:0000256" key="8">
    <source>
        <dbReference type="ARBA" id="ARBA00023157"/>
    </source>
</evidence>
<accession>G1PD20</accession>
<keyword evidence="10" id="KW-0393">Immunoglobulin domain</keyword>
<dbReference type="InParanoid" id="G1PD20"/>
<evidence type="ECO:0000256" key="2">
    <source>
        <dbReference type="ARBA" id="ARBA00022475"/>
    </source>
</evidence>